<reference evidence="3" key="1">
    <citation type="submission" date="2022-11" db="UniProtKB">
        <authorList>
            <consortium name="WormBaseParasite"/>
        </authorList>
    </citation>
    <scope>IDENTIFICATION</scope>
</reference>
<evidence type="ECO:0000256" key="1">
    <source>
        <dbReference type="SAM" id="MobiDB-lite"/>
    </source>
</evidence>
<dbReference type="WBParaSite" id="nRc.2.0.1.t03108-RA">
    <property type="protein sequence ID" value="nRc.2.0.1.t03108-RA"/>
    <property type="gene ID" value="nRc.2.0.1.g03108"/>
</dbReference>
<keyword evidence="2" id="KW-1185">Reference proteome</keyword>
<evidence type="ECO:0000313" key="3">
    <source>
        <dbReference type="WBParaSite" id="nRc.2.0.1.t03108-RA"/>
    </source>
</evidence>
<dbReference type="AlphaFoldDB" id="A0A915HMB7"/>
<feature type="compositionally biased region" description="Polar residues" evidence="1">
    <location>
        <begin position="73"/>
        <end position="91"/>
    </location>
</feature>
<accession>A0A915HMB7</accession>
<organism evidence="2 3">
    <name type="scientific">Romanomermis culicivorax</name>
    <name type="common">Nematode worm</name>
    <dbReference type="NCBI Taxonomy" id="13658"/>
    <lineage>
        <taxon>Eukaryota</taxon>
        <taxon>Metazoa</taxon>
        <taxon>Ecdysozoa</taxon>
        <taxon>Nematoda</taxon>
        <taxon>Enoplea</taxon>
        <taxon>Dorylaimia</taxon>
        <taxon>Mermithida</taxon>
        <taxon>Mermithoidea</taxon>
        <taxon>Mermithidae</taxon>
        <taxon>Romanomermis</taxon>
    </lineage>
</organism>
<feature type="region of interest" description="Disordered" evidence="1">
    <location>
        <begin position="71"/>
        <end position="91"/>
    </location>
</feature>
<proteinExistence type="predicted"/>
<name>A0A915HMB7_ROMCU</name>
<sequence length="91" mass="10787">MILITLSYLYFRFRFINEILLLQQLFPTFRVPFVIINKDDDSKLDAEIVLNFDRYEVADEKWFAFKKAKASSTDCQSNRNDNTHTSDLITN</sequence>
<dbReference type="Proteomes" id="UP000887565">
    <property type="component" value="Unplaced"/>
</dbReference>
<evidence type="ECO:0000313" key="2">
    <source>
        <dbReference type="Proteomes" id="UP000887565"/>
    </source>
</evidence>
<protein>
    <submittedName>
        <fullName evidence="3">Uncharacterized protein</fullName>
    </submittedName>
</protein>